<dbReference type="Gene3D" id="3.10.620.30">
    <property type="match status" value="1"/>
</dbReference>
<keyword evidence="2" id="KW-1185">Reference proteome</keyword>
<evidence type="ECO:0000313" key="1">
    <source>
        <dbReference type="EMBL" id="MBB5049882.1"/>
    </source>
</evidence>
<dbReference type="PANTHER" id="PTHR39327:SF1">
    <property type="entry name" value="BLR5470 PROTEIN"/>
    <property type="match status" value="1"/>
</dbReference>
<dbReference type="EMBL" id="JACHIH010000050">
    <property type="protein sequence ID" value="MBB5049882.1"/>
    <property type="molecule type" value="Genomic_DNA"/>
</dbReference>
<sequence>MTTAAFAAGERVMYASLGDMTRAPIGWVEFCSDTPQDCRGGPSQPRDIVMSQSTWKDLLRINRWVNDTIKPMTDMDHWGVVERWSIPTDGYGDCEDYVLMKRKMLIDAGWPREALLITVVRDTKGDGHAVLTVKSDKGEFILDNQNEEVVAWTETGYRFVKRQSQSDPNVWVALGDSRPAVATASAQQRK</sequence>
<dbReference type="InterPro" id="IPR010319">
    <property type="entry name" value="Transglutaminase-like_Cys_pept"/>
</dbReference>
<dbReference type="PANTHER" id="PTHR39327">
    <property type="match status" value="1"/>
</dbReference>
<evidence type="ECO:0000313" key="2">
    <source>
        <dbReference type="Proteomes" id="UP000542353"/>
    </source>
</evidence>
<dbReference type="Proteomes" id="UP000542353">
    <property type="component" value="Unassembled WGS sequence"/>
</dbReference>
<gene>
    <name evidence="1" type="ORF">HNR60_004666</name>
</gene>
<protein>
    <submittedName>
        <fullName evidence="1">Putative transglutaminase-like cysteine proteinase</fullName>
    </submittedName>
</protein>
<dbReference type="AlphaFoldDB" id="A0A7W7Z8C0"/>
<dbReference type="Pfam" id="PF06035">
    <property type="entry name" value="Peptidase_C93"/>
    <property type="match status" value="1"/>
</dbReference>
<accession>A0A7W7Z8C0</accession>
<proteinExistence type="predicted"/>
<name>A0A7W7Z8C0_9BRAD</name>
<organism evidence="1 2">
    <name type="scientific">Rhodopseudomonas rhenobacensis</name>
    <dbReference type="NCBI Taxonomy" id="87461"/>
    <lineage>
        <taxon>Bacteria</taxon>
        <taxon>Pseudomonadati</taxon>
        <taxon>Pseudomonadota</taxon>
        <taxon>Alphaproteobacteria</taxon>
        <taxon>Hyphomicrobiales</taxon>
        <taxon>Nitrobacteraceae</taxon>
        <taxon>Rhodopseudomonas</taxon>
    </lineage>
</organism>
<comment type="caution">
    <text evidence="1">The sequence shown here is derived from an EMBL/GenBank/DDBJ whole genome shotgun (WGS) entry which is preliminary data.</text>
</comment>
<reference evidence="1 2" key="1">
    <citation type="submission" date="2020-08" db="EMBL/GenBank/DDBJ databases">
        <title>Genomic Encyclopedia of Type Strains, Phase IV (KMG-IV): sequencing the most valuable type-strain genomes for metagenomic binning, comparative biology and taxonomic classification.</title>
        <authorList>
            <person name="Goeker M."/>
        </authorList>
    </citation>
    <scope>NUCLEOTIDE SEQUENCE [LARGE SCALE GENOMIC DNA]</scope>
    <source>
        <strain evidence="1 2">DSM 12706</strain>
    </source>
</reference>